<dbReference type="SUPFAM" id="SSF54534">
    <property type="entry name" value="FKBP-like"/>
    <property type="match status" value="1"/>
</dbReference>
<gene>
    <name evidence="12" type="primary">slyD</name>
    <name evidence="12" type="ORF">BN3087_570044</name>
</gene>
<dbReference type="Gene3D" id="3.10.50.40">
    <property type="match status" value="1"/>
</dbReference>
<evidence type="ECO:0000256" key="8">
    <source>
        <dbReference type="ARBA" id="ARBA00037071"/>
    </source>
</evidence>
<comment type="catalytic activity">
    <reaction evidence="1 9 10">
        <text>[protein]-peptidylproline (omega=180) = [protein]-peptidylproline (omega=0)</text>
        <dbReference type="Rhea" id="RHEA:16237"/>
        <dbReference type="Rhea" id="RHEA-COMP:10747"/>
        <dbReference type="Rhea" id="RHEA-COMP:10748"/>
        <dbReference type="ChEBI" id="CHEBI:83833"/>
        <dbReference type="ChEBI" id="CHEBI:83834"/>
        <dbReference type="EC" id="5.2.1.8"/>
    </reaction>
</comment>
<evidence type="ECO:0000256" key="7">
    <source>
        <dbReference type="ARBA" id="ARBA00023235"/>
    </source>
</evidence>
<dbReference type="PROSITE" id="PS50059">
    <property type="entry name" value="FKBP_PPIASE"/>
    <property type="match status" value="1"/>
</dbReference>
<name>A0A0S4XQ18_9BACT</name>
<proteinExistence type="inferred from homology"/>
<keyword evidence="6" id="KW-0143">Chaperone</keyword>
<comment type="subcellular location">
    <subcellularLocation>
        <location evidence="2">Cytoplasm</location>
    </subcellularLocation>
</comment>
<keyword evidence="4" id="KW-0963">Cytoplasm</keyword>
<evidence type="ECO:0000256" key="1">
    <source>
        <dbReference type="ARBA" id="ARBA00000971"/>
    </source>
</evidence>
<dbReference type="EC" id="5.2.1.8" evidence="10"/>
<dbReference type="GO" id="GO:0003755">
    <property type="term" value="F:peptidyl-prolyl cis-trans isomerase activity"/>
    <property type="evidence" value="ECO:0007669"/>
    <property type="project" value="UniProtKB-UniRule"/>
</dbReference>
<dbReference type="AlphaFoldDB" id="A0A0S4XQ18"/>
<dbReference type="PANTHER" id="PTHR47861">
    <property type="entry name" value="FKBP-TYPE PEPTIDYL-PROLYL CIS-TRANS ISOMERASE SLYD"/>
    <property type="match status" value="1"/>
</dbReference>
<feature type="domain" description="PPIase FKBP-type" evidence="11">
    <location>
        <begin position="7"/>
        <end position="84"/>
    </location>
</feature>
<dbReference type="GO" id="GO:0005737">
    <property type="term" value="C:cytoplasm"/>
    <property type="evidence" value="ECO:0007669"/>
    <property type="project" value="UniProtKB-SubCell"/>
</dbReference>
<evidence type="ECO:0000256" key="6">
    <source>
        <dbReference type="ARBA" id="ARBA00023186"/>
    </source>
</evidence>
<evidence type="ECO:0000313" key="12">
    <source>
        <dbReference type="EMBL" id="CUV66072.1"/>
    </source>
</evidence>
<accession>A0A0S4XQ18</accession>
<dbReference type="Pfam" id="PF00254">
    <property type="entry name" value="FKBP_C"/>
    <property type="match status" value="1"/>
</dbReference>
<evidence type="ECO:0000256" key="4">
    <source>
        <dbReference type="ARBA" id="ARBA00022490"/>
    </source>
</evidence>
<comment type="function">
    <text evidence="8">Also involved in hydrogenase metallocenter assembly, probably by participating in the nickel insertion step. This function in hydrogenase biosynthesis requires chaperone activity and the presence of the metal-binding domain, but not PPIase activity.</text>
</comment>
<evidence type="ECO:0000259" key="11">
    <source>
        <dbReference type="PROSITE" id="PS50059"/>
    </source>
</evidence>
<evidence type="ECO:0000256" key="5">
    <source>
        <dbReference type="ARBA" id="ARBA00023110"/>
    </source>
</evidence>
<dbReference type="GO" id="GO:0042026">
    <property type="term" value="P:protein refolding"/>
    <property type="evidence" value="ECO:0007669"/>
    <property type="project" value="UniProtKB-ARBA"/>
</dbReference>
<dbReference type="Gene3D" id="2.40.10.330">
    <property type="match status" value="1"/>
</dbReference>
<dbReference type="InterPro" id="IPR048261">
    <property type="entry name" value="SlpA/SlyD-like_ins_sf"/>
</dbReference>
<dbReference type="InterPro" id="IPR046357">
    <property type="entry name" value="PPIase_dom_sf"/>
</dbReference>
<dbReference type="PANTHER" id="PTHR47861:SF3">
    <property type="entry name" value="FKBP-TYPE PEPTIDYL-PROLYL CIS-TRANS ISOMERASE SLYD"/>
    <property type="match status" value="1"/>
</dbReference>
<evidence type="ECO:0000256" key="2">
    <source>
        <dbReference type="ARBA" id="ARBA00004496"/>
    </source>
</evidence>
<reference evidence="12" key="1">
    <citation type="submission" date="2015-11" db="EMBL/GenBank/DDBJ databases">
        <authorList>
            <person name="Zhang Y."/>
            <person name="Guo Z."/>
        </authorList>
    </citation>
    <scope>NUCLEOTIDE SEQUENCE</scope>
    <source>
        <strain evidence="12">BN30871</strain>
    </source>
</reference>
<dbReference type="EMBL" id="FAXN01000059">
    <property type="protein sequence ID" value="CUV66072.1"/>
    <property type="molecule type" value="Genomic_DNA"/>
</dbReference>
<evidence type="ECO:0000256" key="3">
    <source>
        <dbReference type="ARBA" id="ARBA00006577"/>
    </source>
</evidence>
<dbReference type="InterPro" id="IPR001179">
    <property type="entry name" value="PPIase_FKBP_dom"/>
</dbReference>
<comment type="similarity">
    <text evidence="3 10">Belongs to the FKBP-type PPIase family.</text>
</comment>
<sequence length="185" mass="19366">MTITKENSVVSLGYTLTEAGQSEVIDSNVGGSPLEFITGKSHIIPGLEKALVDMKIGDKKDVTVAAAEGYGEINPEAIQVLPRDQFEGLDLKEGMVLYGQGEHGQTVQVIVKSFNDAEVTVDFNHPLAGKDLMFAVEIIGVREATPDEAMTGSLACDDEGGCCGGHSHDHDHGNGGGCCGGGHCH</sequence>
<keyword evidence="5 9" id="KW-0697">Rotamase</keyword>
<protein>
    <recommendedName>
        <fullName evidence="10">Peptidyl-prolyl cis-trans isomerase</fullName>
        <ecNumber evidence="10">5.2.1.8</ecNumber>
    </recommendedName>
</protein>
<evidence type="ECO:0000256" key="9">
    <source>
        <dbReference type="PROSITE-ProRule" id="PRU00277"/>
    </source>
</evidence>
<organism evidence="12">
    <name type="scientific">Sulfurovum sp. enrichment culture clone C5</name>
    <dbReference type="NCBI Taxonomy" id="497650"/>
    <lineage>
        <taxon>Bacteria</taxon>
        <taxon>Pseudomonadati</taxon>
        <taxon>Campylobacterota</taxon>
        <taxon>Epsilonproteobacteria</taxon>
        <taxon>Campylobacterales</taxon>
        <taxon>Sulfurovaceae</taxon>
        <taxon>Sulfurovum</taxon>
        <taxon>environmental samples</taxon>
    </lineage>
</organism>
<evidence type="ECO:0000256" key="10">
    <source>
        <dbReference type="RuleBase" id="RU003915"/>
    </source>
</evidence>
<keyword evidence="7 9" id="KW-0413">Isomerase</keyword>